<evidence type="ECO:0000256" key="3">
    <source>
        <dbReference type="PROSITE-ProRule" id="PRU01379"/>
    </source>
</evidence>
<dbReference type="SUPFAM" id="SSF49464">
    <property type="entry name" value="Carboxypeptidase regulatory domain-like"/>
    <property type="match status" value="1"/>
</dbReference>
<dbReference type="PROSITE" id="PS52035">
    <property type="entry name" value="PEPTIDASE_M14"/>
    <property type="match status" value="1"/>
</dbReference>
<feature type="active site" description="Proton donor/acceptor" evidence="3">
    <location>
        <position position="294"/>
    </location>
</feature>
<evidence type="ECO:0000256" key="2">
    <source>
        <dbReference type="ARBA" id="ARBA00023180"/>
    </source>
</evidence>
<dbReference type="Gene3D" id="2.60.40.1120">
    <property type="entry name" value="Carboxypeptidase-like, regulatory domain"/>
    <property type="match status" value="1"/>
</dbReference>
<dbReference type="EMBL" id="JALJOU010000049">
    <property type="protein sequence ID" value="KAK9830901.1"/>
    <property type="molecule type" value="Genomic_DNA"/>
</dbReference>
<dbReference type="Pfam" id="PF00246">
    <property type="entry name" value="Peptidase_M14"/>
    <property type="match status" value="1"/>
</dbReference>
<dbReference type="PANTHER" id="PTHR11532">
    <property type="entry name" value="PROTEASE M14 CARBOXYPEPTIDASE"/>
    <property type="match status" value="1"/>
</dbReference>
<keyword evidence="6" id="KW-1185">Reference proteome</keyword>
<comment type="caution">
    <text evidence="5">The sequence shown here is derived from an EMBL/GenBank/DDBJ whole genome shotgun (WGS) entry which is preliminary data.</text>
</comment>
<dbReference type="InterPro" id="IPR008969">
    <property type="entry name" value="CarboxyPept-like_regulatory"/>
</dbReference>
<reference evidence="5 6" key="1">
    <citation type="journal article" date="2024" name="Nat. Commun.">
        <title>Phylogenomics reveals the evolutionary origins of lichenization in chlorophyte algae.</title>
        <authorList>
            <person name="Puginier C."/>
            <person name="Libourel C."/>
            <person name="Otte J."/>
            <person name="Skaloud P."/>
            <person name="Haon M."/>
            <person name="Grisel S."/>
            <person name="Petersen M."/>
            <person name="Berrin J.G."/>
            <person name="Delaux P.M."/>
            <person name="Dal Grande F."/>
            <person name="Keller J."/>
        </authorList>
    </citation>
    <scope>NUCLEOTIDE SEQUENCE [LARGE SCALE GENOMIC DNA]</scope>
    <source>
        <strain evidence="5 6">SAG 245.80</strain>
    </source>
</reference>
<organism evidence="5 6">
    <name type="scientific">Elliptochloris bilobata</name>
    <dbReference type="NCBI Taxonomy" id="381761"/>
    <lineage>
        <taxon>Eukaryota</taxon>
        <taxon>Viridiplantae</taxon>
        <taxon>Chlorophyta</taxon>
        <taxon>core chlorophytes</taxon>
        <taxon>Trebouxiophyceae</taxon>
        <taxon>Trebouxiophyceae incertae sedis</taxon>
        <taxon>Elliptochloris clade</taxon>
        <taxon>Elliptochloris</taxon>
    </lineage>
</organism>
<dbReference type="GO" id="GO:0005615">
    <property type="term" value="C:extracellular space"/>
    <property type="evidence" value="ECO:0007669"/>
    <property type="project" value="TreeGrafter"/>
</dbReference>
<evidence type="ECO:0000313" key="6">
    <source>
        <dbReference type="Proteomes" id="UP001445335"/>
    </source>
</evidence>
<proteinExistence type="inferred from homology"/>
<feature type="domain" description="Peptidase M14" evidence="4">
    <location>
        <begin position="46"/>
        <end position="324"/>
    </location>
</feature>
<dbReference type="Proteomes" id="UP001445335">
    <property type="component" value="Unassembled WGS sequence"/>
</dbReference>
<dbReference type="SUPFAM" id="SSF53187">
    <property type="entry name" value="Zn-dependent exopeptidases"/>
    <property type="match status" value="1"/>
</dbReference>
<name>A0AAW1RBQ1_9CHLO</name>
<sequence length="500" mass="53158">MIAFPGARVAADHLQPRLQERALVRRTFRQHQDMEYGPTVSAALAEYWNYTELEAHMHDLARRCSDVVRLYSIGRSVEGRELWALEVSDAPGRLEAEPNAKYVANMHGDEPSGRQLLVALAEWLCVHHRRDARAGRIVADMHLHLLPTMNPDGFEVNVRGNARGTDLNRDFPDPIERGAAGVQRPSGNEQPETLAVMDWIRSGRFVASASLHEGAVVANYPWDGSEDRGTHYAACPDDAAYVHLASMYASAHASMAASAEFPGGITNGAAWYPLWGGMQDWNYLAGKCMELTLELSAAKGPPAALLPQLFADNLAALLAFPLAAAFGGLRGLVMEAPTEPGGQRRLAAQAPKPRPLPARIDVLGINHTIVASPEFGVFYRPLAPGTYNVTASLDGHEAATATVSVPADGSGAQHAFSLVPLGAVTAAVVGGAASGWDLPRRFGAFGGPIVGKGSAPAGGLPAQLRWSAGLSPHHGATAAWEAAIGSARQIASFARRAPAR</sequence>
<dbReference type="GO" id="GO:0004181">
    <property type="term" value="F:metallocarboxypeptidase activity"/>
    <property type="evidence" value="ECO:0007669"/>
    <property type="project" value="InterPro"/>
</dbReference>
<accession>A0AAW1RBQ1</accession>
<dbReference type="InterPro" id="IPR050753">
    <property type="entry name" value="Peptidase_M14_domain"/>
</dbReference>
<dbReference type="GO" id="GO:0008270">
    <property type="term" value="F:zinc ion binding"/>
    <property type="evidence" value="ECO:0007669"/>
    <property type="project" value="InterPro"/>
</dbReference>
<protein>
    <recommendedName>
        <fullName evidence="4">Peptidase M14 domain-containing protein</fullName>
    </recommendedName>
</protein>
<evidence type="ECO:0000256" key="1">
    <source>
        <dbReference type="ARBA" id="ARBA00005988"/>
    </source>
</evidence>
<dbReference type="GO" id="GO:0016485">
    <property type="term" value="P:protein processing"/>
    <property type="evidence" value="ECO:0007669"/>
    <property type="project" value="TreeGrafter"/>
</dbReference>
<evidence type="ECO:0000259" key="4">
    <source>
        <dbReference type="PROSITE" id="PS52035"/>
    </source>
</evidence>
<dbReference type="SMART" id="SM00631">
    <property type="entry name" value="Zn_pept"/>
    <property type="match status" value="1"/>
</dbReference>
<dbReference type="AlphaFoldDB" id="A0AAW1RBQ1"/>
<evidence type="ECO:0000313" key="5">
    <source>
        <dbReference type="EMBL" id="KAK9830901.1"/>
    </source>
</evidence>
<dbReference type="PANTHER" id="PTHR11532:SF57">
    <property type="entry name" value="CARBOXYPEPTIDASE D, B"/>
    <property type="match status" value="1"/>
</dbReference>
<comment type="similarity">
    <text evidence="1 3">Belongs to the peptidase M14 family.</text>
</comment>
<keyword evidence="2" id="KW-0325">Glycoprotein</keyword>
<dbReference type="InterPro" id="IPR000834">
    <property type="entry name" value="Peptidase_M14"/>
</dbReference>
<dbReference type="PRINTS" id="PR00765">
    <property type="entry name" value="CRBOXYPTASEA"/>
</dbReference>
<dbReference type="Gene3D" id="3.40.630.10">
    <property type="entry name" value="Zn peptidases"/>
    <property type="match status" value="1"/>
</dbReference>
<gene>
    <name evidence="5" type="ORF">WJX81_003069</name>
</gene>
<dbReference type="GO" id="GO:0006518">
    <property type="term" value="P:peptide metabolic process"/>
    <property type="evidence" value="ECO:0007669"/>
    <property type="project" value="TreeGrafter"/>
</dbReference>